<evidence type="ECO:0000313" key="1">
    <source>
        <dbReference type="EMBL" id="KAA0174848.1"/>
    </source>
</evidence>
<dbReference type="Proteomes" id="UP000322899">
    <property type="component" value="Unassembled WGS sequence"/>
</dbReference>
<dbReference type="AlphaFoldDB" id="A0A5A8EC39"/>
<protein>
    <submittedName>
        <fullName evidence="1">Uncharacterized protein</fullName>
    </submittedName>
</protein>
<name>A0A5A8EC39_CAFRO</name>
<accession>A0A5A8EC39</accession>
<dbReference type="EMBL" id="VLTO01000019">
    <property type="protein sequence ID" value="KAA0174848.1"/>
    <property type="molecule type" value="Genomic_DNA"/>
</dbReference>
<evidence type="ECO:0000313" key="2">
    <source>
        <dbReference type="Proteomes" id="UP000322899"/>
    </source>
</evidence>
<reference evidence="1 2" key="1">
    <citation type="submission" date="2019-07" db="EMBL/GenBank/DDBJ databases">
        <title>Genomes of Cafeteria roenbergensis.</title>
        <authorList>
            <person name="Fischer M.G."/>
            <person name="Hackl T."/>
            <person name="Roman M."/>
        </authorList>
    </citation>
    <scope>NUCLEOTIDE SEQUENCE [LARGE SCALE GENOMIC DNA]</scope>
    <source>
        <strain evidence="1 2">E4-10P</strain>
    </source>
</reference>
<proteinExistence type="predicted"/>
<organism evidence="1 2">
    <name type="scientific">Cafeteria roenbergensis</name>
    <name type="common">Marine flagellate</name>
    <dbReference type="NCBI Taxonomy" id="33653"/>
    <lineage>
        <taxon>Eukaryota</taxon>
        <taxon>Sar</taxon>
        <taxon>Stramenopiles</taxon>
        <taxon>Bigyra</taxon>
        <taxon>Opalozoa</taxon>
        <taxon>Bicosoecida</taxon>
        <taxon>Cafeteriaceae</taxon>
        <taxon>Cafeteria</taxon>
    </lineage>
</organism>
<sequence>MLAPIIVARRAIAAAAGAIVDTRQMLLAADLDAVVRAVETWDPKVFHYVGDCRNAAPEAMDRFVGGFYKSVGLGAEVEVAFAEGCNAVLAAGFKLGPPEAGEKHGGVPCLLVDVETPALKRARAALPDVVIEVMPPLKLDFSAFTSASSYATAEEGPGLPTTQRARWTGRIGLKSPFRAVLEQGGAPSGV</sequence>
<comment type="caution">
    <text evidence="1">The sequence shown here is derived from an EMBL/GenBank/DDBJ whole genome shotgun (WGS) entry which is preliminary data.</text>
</comment>
<gene>
    <name evidence="1" type="ORF">FNF27_03743</name>
</gene>